<keyword evidence="1" id="KW-1133">Transmembrane helix</keyword>
<evidence type="ECO:0000313" key="2">
    <source>
        <dbReference type="EMBL" id="OGY92113.1"/>
    </source>
</evidence>
<dbReference type="EMBL" id="MHKO01000028">
    <property type="protein sequence ID" value="OGY92113.1"/>
    <property type="molecule type" value="Genomic_DNA"/>
</dbReference>
<keyword evidence="1" id="KW-0472">Membrane</keyword>
<comment type="caution">
    <text evidence="2">The sequence shown here is derived from an EMBL/GenBank/DDBJ whole genome shotgun (WGS) entry which is preliminary data.</text>
</comment>
<dbReference type="STRING" id="1798553.A3H70_02255"/>
<keyword evidence="1" id="KW-0812">Transmembrane</keyword>
<dbReference type="SUPFAM" id="SSF69318">
    <property type="entry name" value="Integrin alpha N-terminal domain"/>
    <property type="match status" value="1"/>
</dbReference>
<name>A0A1G2BSI5_9BACT</name>
<organism evidence="2 3">
    <name type="scientific">Candidatus Komeilibacteria bacterium RIFCSPLOWO2_02_FULL_48_11</name>
    <dbReference type="NCBI Taxonomy" id="1798553"/>
    <lineage>
        <taxon>Bacteria</taxon>
        <taxon>Candidatus Komeiliibacteriota</taxon>
    </lineage>
</organism>
<protein>
    <submittedName>
        <fullName evidence="2">Uncharacterized protein</fullName>
    </submittedName>
</protein>
<dbReference type="Proteomes" id="UP000178109">
    <property type="component" value="Unassembled WGS sequence"/>
</dbReference>
<accession>A0A1G2BSI5</accession>
<dbReference type="InterPro" id="IPR028994">
    <property type="entry name" value="Integrin_alpha_N"/>
</dbReference>
<sequence>MYKKINKEFDYPFNVKKDGIYTILIEASCKSGRILGLFGGEDLRVEIDGMKLREVPAKNKPQYNNIPPSWNGTQLKGFSKTVVVILRLAKGEHALRFIPKRGATIVKEPEISIFDASKPLLANIQAPEGNRRPWITAALVDMPLKTVDVAVKCEKREPDSDDVKLIIDGKIEKNEQKGWWGKNWYWQGSELQGNTKEARFYSDAPKGIHYIELWADRMPVLESLSVNIGDTAKEDDTEDIRIKEYTYRGVSGKENYNRYDTEILAAVDEWNREFMNDAYPPSEPLDPNLVKAMIFVESRIGYERGGEVDVMQVGNPGDDALRTLNHELEESWFQNGKRVNLDYKGAANADTPAESIKWGVRWLYHKAQKREGDGSWEWMAWQGAMERYGPQKVEHNKAIWSIYENGVDTRNNKSIRLWSVLLFALVAFGIPWLVSWNQGQVYFNYFDRGEQYYWLGRTQLSIGVFDGIRTKRAVIGPIDDRPKSHAIGLLKDSILVDYYDFDNDGKDDVLVSARHFTDNEVMHFFRIGKRALEPIRFIGHSNPFTGDNSLYADNIRFGRRDALGRYMFIEENTVRYSNASDQVWRTYYRFNENNDIVIDRKEQEDIVATSAL</sequence>
<reference evidence="2 3" key="1">
    <citation type="journal article" date="2016" name="Nat. Commun.">
        <title>Thousands of microbial genomes shed light on interconnected biogeochemical processes in an aquifer system.</title>
        <authorList>
            <person name="Anantharaman K."/>
            <person name="Brown C.T."/>
            <person name="Hug L.A."/>
            <person name="Sharon I."/>
            <person name="Castelle C.J."/>
            <person name="Probst A.J."/>
            <person name="Thomas B.C."/>
            <person name="Singh A."/>
            <person name="Wilkins M.J."/>
            <person name="Karaoz U."/>
            <person name="Brodie E.L."/>
            <person name="Williams K.H."/>
            <person name="Hubbard S.S."/>
            <person name="Banfield J.F."/>
        </authorList>
    </citation>
    <scope>NUCLEOTIDE SEQUENCE [LARGE SCALE GENOMIC DNA]</scope>
</reference>
<dbReference type="AlphaFoldDB" id="A0A1G2BSI5"/>
<proteinExistence type="predicted"/>
<evidence type="ECO:0000256" key="1">
    <source>
        <dbReference type="SAM" id="Phobius"/>
    </source>
</evidence>
<feature type="transmembrane region" description="Helical" evidence="1">
    <location>
        <begin position="415"/>
        <end position="434"/>
    </location>
</feature>
<gene>
    <name evidence="2" type="ORF">A3H70_02255</name>
</gene>
<evidence type="ECO:0000313" key="3">
    <source>
        <dbReference type="Proteomes" id="UP000178109"/>
    </source>
</evidence>